<gene>
    <name evidence="8" type="ORF">METZ01_LOCUS81754</name>
</gene>
<keyword evidence="1" id="KW-0963">Cytoplasm</keyword>
<dbReference type="CDD" id="cd04489">
    <property type="entry name" value="ExoVII_LU_OBF"/>
    <property type="match status" value="1"/>
</dbReference>
<feature type="compositionally biased region" description="Basic and acidic residues" evidence="5">
    <location>
        <begin position="17"/>
        <end position="28"/>
    </location>
</feature>
<name>A0A381UL94_9ZZZZ</name>
<reference evidence="8" key="1">
    <citation type="submission" date="2018-05" db="EMBL/GenBank/DDBJ databases">
        <authorList>
            <person name="Lanie J.A."/>
            <person name="Ng W.-L."/>
            <person name="Kazmierczak K.M."/>
            <person name="Andrzejewski T.M."/>
            <person name="Davidsen T.M."/>
            <person name="Wayne K.J."/>
            <person name="Tettelin H."/>
            <person name="Glass J.I."/>
            <person name="Rusch D."/>
            <person name="Podicherti R."/>
            <person name="Tsui H.-C.T."/>
            <person name="Winkler M.E."/>
        </authorList>
    </citation>
    <scope>NUCLEOTIDE SEQUENCE</scope>
</reference>
<dbReference type="Pfam" id="PF02601">
    <property type="entry name" value="Exonuc_VII_L"/>
    <property type="match status" value="1"/>
</dbReference>
<dbReference type="PANTHER" id="PTHR30008">
    <property type="entry name" value="EXODEOXYRIBONUCLEASE 7 LARGE SUBUNIT"/>
    <property type="match status" value="1"/>
</dbReference>
<evidence type="ECO:0000256" key="2">
    <source>
        <dbReference type="ARBA" id="ARBA00022722"/>
    </source>
</evidence>
<dbReference type="InterPro" id="IPR025824">
    <property type="entry name" value="OB-fold_nuc-bd_dom"/>
</dbReference>
<dbReference type="EMBL" id="UINC01006663">
    <property type="protein sequence ID" value="SVA28900.1"/>
    <property type="molecule type" value="Genomic_DNA"/>
</dbReference>
<organism evidence="8">
    <name type="scientific">marine metagenome</name>
    <dbReference type="NCBI Taxonomy" id="408172"/>
    <lineage>
        <taxon>unclassified sequences</taxon>
        <taxon>metagenomes</taxon>
        <taxon>ecological metagenomes</taxon>
    </lineage>
</organism>
<evidence type="ECO:0000256" key="5">
    <source>
        <dbReference type="SAM" id="MobiDB-lite"/>
    </source>
</evidence>
<protein>
    <submittedName>
        <fullName evidence="8">Uncharacterized protein</fullName>
    </submittedName>
</protein>
<sequence length="475" mass="53709">MIQNRQARTKKQSSLAKKSDSFLDEAKPVSHGGGPQVYQVSELTRDIKAIMEAAFDSVWVEGEISNFRTAVSGHSYFVLKDENSQIRCVLWKGHRSGIKFQPEDGDKVLLFGRITIYDARGEYQIVTESMEPRGLGALQKAFEQLKTKLEKEGLFDEEKKKSLPEFPWKIGVVTSSTGAAVRDILNIIIRRNPKVSVLLCPAKVQGEGAAEEIATGIQELNKRKDIEVIIVGRGGGSLEDLWAFNEELVARAIAASRIPVVSAVGHEIDFTISDFVADLRAPTPSAAAELTVPLLHDTIQDIKTLNETLINSMQQKLRYYYDFLKMLMDRRFFHQPKEIFNLQIQRVDELHSRLLRGLEQGLMIQQQKLKDKIHRLFQASPEKNIPYLKENVGMLEKRMFQIIQSQILLHKERLEGLLKNLNAFNPLSILDRGYSISSKDNLSLKDTEGINPGDSIQIRLARGSLDCTVKKIIRE</sequence>
<accession>A0A381UL94</accession>
<proteinExistence type="inferred from homology"/>
<evidence type="ECO:0000256" key="3">
    <source>
        <dbReference type="ARBA" id="ARBA00022801"/>
    </source>
</evidence>
<feature type="compositionally biased region" description="Polar residues" evidence="5">
    <location>
        <begin position="1"/>
        <end position="16"/>
    </location>
</feature>
<keyword evidence="4" id="KW-0269">Exonuclease</keyword>
<dbReference type="InterPro" id="IPR020579">
    <property type="entry name" value="Exonuc_VII_lsu_C"/>
</dbReference>
<feature type="domain" description="Exonuclease VII large subunit C-terminal" evidence="6">
    <location>
        <begin position="154"/>
        <end position="468"/>
    </location>
</feature>
<dbReference type="AlphaFoldDB" id="A0A381UL94"/>
<keyword evidence="2" id="KW-0540">Nuclease</keyword>
<dbReference type="GO" id="GO:0006308">
    <property type="term" value="P:DNA catabolic process"/>
    <property type="evidence" value="ECO:0007669"/>
    <property type="project" value="InterPro"/>
</dbReference>
<dbReference type="GO" id="GO:0003676">
    <property type="term" value="F:nucleic acid binding"/>
    <property type="evidence" value="ECO:0007669"/>
    <property type="project" value="InterPro"/>
</dbReference>
<evidence type="ECO:0000313" key="8">
    <source>
        <dbReference type="EMBL" id="SVA28900.1"/>
    </source>
</evidence>
<dbReference type="GO" id="GO:0009318">
    <property type="term" value="C:exodeoxyribonuclease VII complex"/>
    <property type="evidence" value="ECO:0007669"/>
    <property type="project" value="InterPro"/>
</dbReference>
<dbReference type="InterPro" id="IPR003753">
    <property type="entry name" value="Exonuc_VII_L"/>
</dbReference>
<dbReference type="HAMAP" id="MF_00378">
    <property type="entry name" value="Exonuc_7_L"/>
    <property type="match status" value="1"/>
</dbReference>
<feature type="region of interest" description="Disordered" evidence="5">
    <location>
        <begin position="1"/>
        <end position="35"/>
    </location>
</feature>
<evidence type="ECO:0000259" key="7">
    <source>
        <dbReference type="Pfam" id="PF13742"/>
    </source>
</evidence>
<feature type="domain" description="OB-fold nucleic acid binding" evidence="7">
    <location>
        <begin position="38"/>
        <end position="131"/>
    </location>
</feature>
<dbReference type="Pfam" id="PF13742">
    <property type="entry name" value="tRNA_anti_2"/>
    <property type="match status" value="1"/>
</dbReference>
<keyword evidence="3" id="KW-0378">Hydrolase</keyword>
<evidence type="ECO:0000259" key="6">
    <source>
        <dbReference type="Pfam" id="PF02601"/>
    </source>
</evidence>
<dbReference type="GO" id="GO:0008855">
    <property type="term" value="F:exodeoxyribonuclease VII activity"/>
    <property type="evidence" value="ECO:0007669"/>
    <property type="project" value="InterPro"/>
</dbReference>
<dbReference type="PANTHER" id="PTHR30008:SF0">
    <property type="entry name" value="EXODEOXYRIBONUCLEASE 7 LARGE SUBUNIT"/>
    <property type="match status" value="1"/>
</dbReference>
<evidence type="ECO:0000256" key="4">
    <source>
        <dbReference type="ARBA" id="ARBA00022839"/>
    </source>
</evidence>
<dbReference type="NCBIfam" id="TIGR00237">
    <property type="entry name" value="xseA"/>
    <property type="match status" value="1"/>
</dbReference>
<evidence type="ECO:0000256" key="1">
    <source>
        <dbReference type="ARBA" id="ARBA00022490"/>
    </source>
</evidence>